<accession>A0AAN8JZ54</accession>
<feature type="transmembrane region" description="Helical" evidence="8">
    <location>
        <begin position="22"/>
        <end position="51"/>
    </location>
</feature>
<sequence>MEGNLSNLLANMTQPVVPQPPFYLLGVTTFLYIIIFAVGVFGNFAVITVVYRCRAMRTFFNILFLNLCVADLLVLVVTGPTAVIDIYAREIWYLGETMCKLIPYVENVVGSASAMTILAISIERYRLTNSCNQQQKKSWRPILITSAAIWTPAILSSLPFMVITQYDTKRLLDGTPVMVCNTPIYLPWHKLYIVIITSGFFFIPLIIIIVLYAKVCRKLVTLYKQERSRFETSPIEIIQLKRQMIQIIVTVVLVFFVCHTPYRAIVLWTLFEKRENLRNFGFDAYLIVLYLTRILLFANHAINPFVYNFVSRKFRRALVWICCHKRRRLKKLEEDDHNHLPLRRLSKQPDVIHPGSCSVKKNNTREHRNHRNDFLALYKNLVLLEY</sequence>
<dbReference type="SMART" id="SM01381">
    <property type="entry name" value="7TM_GPCR_Srsx"/>
    <property type="match status" value="1"/>
</dbReference>
<evidence type="ECO:0000256" key="7">
    <source>
        <dbReference type="ARBA" id="ARBA00023224"/>
    </source>
</evidence>
<dbReference type="InterPro" id="IPR000276">
    <property type="entry name" value="GPCR_Rhodpsn"/>
</dbReference>
<keyword evidence="5 8" id="KW-0472">Membrane</keyword>
<dbReference type="GO" id="GO:0004930">
    <property type="term" value="F:G protein-coupled receptor activity"/>
    <property type="evidence" value="ECO:0007669"/>
    <property type="project" value="UniProtKB-KW"/>
</dbReference>
<feature type="domain" description="G-protein coupled receptors family 1 profile" evidence="9">
    <location>
        <begin position="42"/>
        <end position="307"/>
    </location>
</feature>
<dbReference type="SUPFAM" id="SSF81321">
    <property type="entry name" value="Family A G protein-coupled receptor-like"/>
    <property type="match status" value="1"/>
</dbReference>
<keyword evidence="11" id="KW-1185">Reference proteome</keyword>
<dbReference type="EMBL" id="JAZGQO010000006">
    <property type="protein sequence ID" value="KAK6186556.1"/>
    <property type="molecule type" value="Genomic_DNA"/>
</dbReference>
<protein>
    <recommendedName>
        <fullName evidence="9">G-protein coupled receptors family 1 profile domain-containing protein</fullName>
    </recommendedName>
</protein>
<evidence type="ECO:0000256" key="5">
    <source>
        <dbReference type="ARBA" id="ARBA00023136"/>
    </source>
</evidence>
<proteinExistence type="predicted"/>
<dbReference type="PROSITE" id="PS50262">
    <property type="entry name" value="G_PROTEIN_RECEP_F1_2"/>
    <property type="match status" value="1"/>
</dbReference>
<evidence type="ECO:0000259" key="9">
    <source>
        <dbReference type="PROSITE" id="PS50262"/>
    </source>
</evidence>
<dbReference type="PRINTS" id="PR00237">
    <property type="entry name" value="GPCRRHODOPSN"/>
</dbReference>
<evidence type="ECO:0000256" key="3">
    <source>
        <dbReference type="ARBA" id="ARBA00022989"/>
    </source>
</evidence>
<evidence type="ECO:0000256" key="2">
    <source>
        <dbReference type="ARBA" id="ARBA00022692"/>
    </source>
</evidence>
<keyword evidence="7" id="KW-0807">Transducer</keyword>
<keyword evidence="4" id="KW-0297">G-protein coupled receptor</keyword>
<evidence type="ECO:0000256" key="8">
    <source>
        <dbReference type="SAM" id="Phobius"/>
    </source>
</evidence>
<reference evidence="10 11" key="1">
    <citation type="submission" date="2024-01" db="EMBL/GenBank/DDBJ databases">
        <title>The genome of the rayed Mediterranean limpet Patella caerulea (Linnaeus, 1758).</title>
        <authorList>
            <person name="Anh-Thu Weber A."/>
            <person name="Halstead-Nussloch G."/>
        </authorList>
    </citation>
    <scope>NUCLEOTIDE SEQUENCE [LARGE SCALE GENOMIC DNA]</scope>
    <source>
        <strain evidence="10">AATW-2023a</strain>
        <tissue evidence="10">Whole specimen</tissue>
    </source>
</reference>
<evidence type="ECO:0000256" key="6">
    <source>
        <dbReference type="ARBA" id="ARBA00023170"/>
    </source>
</evidence>
<evidence type="ECO:0000313" key="10">
    <source>
        <dbReference type="EMBL" id="KAK6186556.1"/>
    </source>
</evidence>
<dbReference type="Proteomes" id="UP001347796">
    <property type="component" value="Unassembled WGS sequence"/>
</dbReference>
<dbReference type="Gene3D" id="1.20.1070.10">
    <property type="entry name" value="Rhodopsin 7-helix transmembrane proteins"/>
    <property type="match status" value="1"/>
</dbReference>
<feature type="transmembrane region" description="Helical" evidence="8">
    <location>
        <begin position="63"/>
        <end position="84"/>
    </location>
</feature>
<feature type="transmembrane region" description="Helical" evidence="8">
    <location>
        <begin position="191"/>
        <end position="213"/>
    </location>
</feature>
<dbReference type="Pfam" id="PF00001">
    <property type="entry name" value="7tm_1"/>
    <property type="match status" value="1"/>
</dbReference>
<keyword evidence="2 8" id="KW-0812">Transmembrane</keyword>
<evidence type="ECO:0000256" key="4">
    <source>
        <dbReference type="ARBA" id="ARBA00023040"/>
    </source>
</evidence>
<dbReference type="PANTHER" id="PTHR24243:SF233">
    <property type="entry name" value="THYROTROPIN-RELEASING HORMONE RECEPTOR"/>
    <property type="match status" value="1"/>
</dbReference>
<comment type="subcellular location">
    <subcellularLocation>
        <location evidence="1">Membrane</location>
        <topology evidence="1">Multi-pass membrane protein</topology>
    </subcellularLocation>
</comment>
<name>A0AAN8JZ54_PATCE</name>
<gene>
    <name evidence="10" type="ORF">SNE40_008571</name>
</gene>
<organism evidence="10 11">
    <name type="scientific">Patella caerulea</name>
    <name type="common">Rayed Mediterranean limpet</name>
    <dbReference type="NCBI Taxonomy" id="87958"/>
    <lineage>
        <taxon>Eukaryota</taxon>
        <taxon>Metazoa</taxon>
        <taxon>Spiralia</taxon>
        <taxon>Lophotrochozoa</taxon>
        <taxon>Mollusca</taxon>
        <taxon>Gastropoda</taxon>
        <taxon>Patellogastropoda</taxon>
        <taxon>Patelloidea</taxon>
        <taxon>Patellidae</taxon>
        <taxon>Patella</taxon>
    </lineage>
</organism>
<evidence type="ECO:0000313" key="11">
    <source>
        <dbReference type="Proteomes" id="UP001347796"/>
    </source>
</evidence>
<evidence type="ECO:0000256" key="1">
    <source>
        <dbReference type="ARBA" id="ARBA00004141"/>
    </source>
</evidence>
<comment type="caution">
    <text evidence="10">The sequence shown here is derived from an EMBL/GenBank/DDBJ whole genome shotgun (WGS) entry which is preliminary data.</text>
</comment>
<dbReference type="AlphaFoldDB" id="A0AAN8JZ54"/>
<feature type="transmembrane region" description="Helical" evidence="8">
    <location>
        <begin position="104"/>
        <end position="122"/>
    </location>
</feature>
<feature type="transmembrane region" description="Helical" evidence="8">
    <location>
        <begin position="284"/>
        <end position="306"/>
    </location>
</feature>
<feature type="transmembrane region" description="Helical" evidence="8">
    <location>
        <begin position="244"/>
        <end position="264"/>
    </location>
</feature>
<dbReference type="PANTHER" id="PTHR24243">
    <property type="entry name" value="G-PROTEIN COUPLED RECEPTOR"/>
    <property type="match status" value="1"/>
</dbReference>
<keyword evidence="6" id="KW-0675">Receptor</keyword>
<keyword evidence="3 8" id="KW-1133">Transmembrane helix</keyword>
<dbReference type="InterPro" id="IPR017452">
    <property type="entry name" value="GPCR_Rhodpsn_7TM"/>
</dbReference>
<feature type="transmembrane region" description="Helical" evidence="8">
    <location>
        <begin position="142"/>
        <end position="163"/>
    </location>
</feature>
<dbReference type="GO" id="GO:0005886">
    <property type="term" value="C:plasma membrane"/>
    <property type="evidence" value="ECO:0007669"/>
    <property type="project" value="TreeGrafter"/>
</dbReference>